<keyword evidence="1" id="KW-0472">Membrane</keyword>
<comment type="caution">
    <text evidence="3">The sequence shown here is derived from an EMBL/GenBank/DDBJ whole genome shotgun (WGS) entry which is preliminary data.</text>
</comment>
<sequence length="563" mass="62522">MRGLRLWGVLSGEVSCPPRPVATVPVAPPPVALAPDATQADKDAAKSADDIALADYDRKVQDHSTAVATYRQDLTDTRWIDEDARLLLFSPPCSPRACPSQGDSTIDEFYTRVLFGVGLILSVQLCVPLSLLSDVRADLEFQRVLSSCRGSVRSLSRAGPSCLPVVVFRSLRSLLSFVLRRLVFVVLVLRFPLFLPLVALLCHLLVDLLCRRLRCGLRHSRYFLLLHSRVSVSPSSLVVRRHLLAPTVAGLATLSLLAGRGIPAYARRILLVVRLVLQDLLLLRYLIRTLSVVFVVCSLVQALPRRVLLVLCLALLAPRDHHLPHSQASISPSTCVVFLLSRAPLPSSRVPAPMLKMVSPSLAMAEEIAALERTGTWDLVSPPSGVRPITCKWVYKIKTRSDGSLERYKARLVARGFQQEHGRDYDETFAPVAHMTTVRTLLAVASVRRWSVSQLDVQNAFLNGELSEEVYMQPPPGYSDGMVCRLRRSLYGLKQAPRAWFERFASMVTAAGFSPSLHDPALFVHTSPRGRTLLLLYVDDMIITGDDPEYIAFVKARLRDQFR</sequence>
<protein>
    <recommendedName>
        <fullName evidence="2">Reverse transcriptase Ty1/copia-type domain-containing protein</fullName>
    </recommendedName>
</protein>
<dbReference type="SUPFAM" id="SSF56672">
    <property type="entry name" value="DNA/RNA polymerases"/>
    <property type="match status" value="1"/>
</dbReference>
<feature type="transmembrane region" description="Helical" evidence="1">
    <location>
        <begin position="182"/>
        <end position="206"/>
    </location>
</feature>
<dbReference type="InterPro" id="IPR013103">
    <property type="entry name" value="RVT_2"/>
</dbReference>
<evidence type="ECO:0000259" key="2">
    <source>
        <dbReference type="Pfam" id="PF07727"/>
    </source>
</evidence>
<dbReference type="AlphaFoldDB" id="A0AAD8X3U5"/>
<keyword evidence="1" id="KW-0812">Transmembrane</keyword>
<organism evidence="3 4">
    <name type="scientific">Lolium multiflorum</name>
    <name type="common">Italian ryegrass</name>
    <name type="synonym">Lolium perenne subsp. multiflorum</name>
    <dbReference type="NCBI Taxonomy" id="4521"/>
    <lineage>
        <taxon>Eukaryota</taxon>
        <taxon>Viridiplantae</taxon>
        <taxon>Streptophyta</taxon>
        <taxon>Embryophyta</taxon>
        <taxon>Tracheophyta</taxon>
        <taxon>Spermatophyta</taxon>
        <taxon>Magnoliopsida</taxon>
        <taxon>Liliopsida</taxon>
        <taxon>Poales</taxon>
        <taxon>Poaceae</taxon>
        <taxon>BOP clade</taxon>
        <taxon>Pooideae</taxon>
        <taxon>Poodae</taxon>
        <taxon>Poeae</taxon>
        <taxon>Poeae Chloroplast Group 2 (Poeae type)</taxon>
        <taxon>Loliodinae</taxon>
        <taxon>Loliinae</taxon>
        <taxon>Lolium</taxon>
    </lineage>
</organism>
<keyword evidence="1" id="KW-1133">Transmembrane helix</keyword>
<keyword evidence="4" id="KW-1185">Reference proteome</keyword>
<name>A0AAD8X3U5_LOLMU</name>
<dbReference type="Pfam" id="PF07727">
    <property type="entry name" value="RVT_2"/>
    <property type="match status" value="1"/>
</dbReference>
<proteinExistence type="predicted"/>
<feature type="domain" description="Reverse transcriptase Ty1/copia-type" evidence="2">
    <location>
        <begin position="376"/>
        <end position="562"/>
    </location>
</feature>
<dbReference type="PANTHER" id="PTHR43383">
    <property type="entry name" value="NODULIN 6"/>
    <property type="match status" value="1"/>
</dbReference>
<dbReference type="EMBL" id="JAUUTY010000001">
    <property type="protein sequence ID" value="KAK1695626.1"/>
    <property type="molecule type" value="Genomic_DNA"/>
</dbReference>
<evidence type="ECO:0000313" key="3">
    <source>
        <dbReference type="EMBL" id="KAK1695626.1"/>
    </source>
</evidence>
<evidence type="ECO:0000256" key="1">
    <source>
        <dbReference type="SAM" id="Phobius"/>
    </source>
</evidence>
<reference evidence="3" key="1">
    <citation type="submission" date="2023-07" db="EMBL/GenBank/DDBJ databases">
        <title>A chromosome-level genome assembly of Lolium multiflorum.</title>
        <authorList>
            <person name="Chen Y."/>
            <person name="Copetti D."/>
            <person name="Kolliker R."/>
            <person name="Studer B."/>
        </authorList>
    </citation>
    <scope>NUCLEOTIDE SEQUENCE</scope>
    <source>
        <strain evidence="3">02402/16</strain>
        <tissue evidence="3">Leaf</tissue>
    </source>
</reference>
<evidence type="ECO:0000313" key="4">
    <source>
        <dbReference type="Proteomes" id="UP001231189"/>
    </source>
</evidence>
<dbReference type="PANTHER" id="PTHR43383:SF2">
    <property type="entry name" value="AMIDOHYDROLASE 2 FAMILY PROTEIN"/>
    <property type="match status" value="1"/>
</dbReference>
<accession>A0AAD8X3U5</accession>
<dbReference type="Proteomes" id="UP001231189">
    <property type="component" value="Unassembled WGS sequence"/>
</dbReference>
<gene>
    <name evidence="3" type="ORF">QYE76_012323</name>
</gene>
<dbReference type="InterPro" id="IPR043502">
    <property type="entry name" value="DNA/RNA_pol_sf"/>
</dbReference>